<feature type="region of interest" description="Disordered" evidence="1">
    <location>
        <begin position="363"/>
        <end position="388"/>
    </location>
</feature>
<reference evidence="2" key="1">
    <citation type="journal article" date="2019" name="Sci. Rep.">
        <title>Draft genome of Tanacetum cinerariifolium, the natural source of mosquito coil.</title>
        <authorList>
            <person name="Yamashiro T."/>
            <person name="Shiraishi A."/>
            <person name="Satake H."/>
            <person name="Nakayama K."/>
        </authorList>
    </citation>
    <scope>NUCLEOTIDE SEQUENCE</scope>
</reference>
<gene>
    <name evidence="2" type="ORF">Tci_532998</name>
</gene>
<dbReference type="EMBL" id="BKCJ010300205">
    <property type="protein sequence ID" value="GEZ61025.1"/>
    <property type="molecule type" value="Genomic_DNA"/>
</dbReference>
<proteinExistence type="predicted"/>
<protein>
    <submittedName>
        <fullName evidence="2">Uncharacterized protein</fullName>
    </submittedName>
</protein>
<dbReference type="AlphaFoldDB" id="A0A699IJC8"/>
<evidence type="ECO:0000313" key="2">
    <source>
        <dbReference type="EMBL" id="GEZ61025.1"/>
    </source>
</evidence>
<evidence type="ECO:0000256" key="1">
    <source>
        <dbReference type="SAM" id="MobiDB-lite"/>
    </source>
</evidence>
<feature type="compositionally biased region" description="Polar residues" evidence="1">
    <location>
        <begin position="419"/>
        <end position="431"/>
    </location>
</feature>
<name>A0A699IJC8_TANCI</name>
<feature type="region of interest" description="Disordered" evidence="1">
    <location>
        <begin position="403"/>
        <end position="439"/>
    </location>
</feature>
<sequence>MNYMTMDIFTKGALWDYWKLGSGNIEPTNEKTLNLEDTNQDDEQEIGENFRIETNFFNYQTPLCEKIIEINYLLKIDLNVLTSDIVRFKTYDEYKDDWIYEWNKNMPYVGKVGTTLKLPMDRNEWEYKNEYKDDERYELCGNETHELPVCIIRRFEMIKYSFGRDKEYIAVKEDEYEDLMIDKYLGSSIRDAFRNELQANIVTLKKELSELNYKEVIEESVKGHVVKEVKNFLPQFPPKAVSDFATPIIKESVKSHVVNKDVIEESVKAHVVNEVKNFLPQFLLKVVSEFSKPMLQDAIAKSPISLAQSSSSHQSATKSAKSLSELESKHILYDNMLKSGSSCSHQTHKELLNALTWSIKLDESRSTHKSSRGKPPSKPSKSRKSRSVNDAIEETFFEIGSNDVHQTFDKKPNDFAQPSHDSSTEQPSFHVNSKRQKNDWYKKSPKKINDAVPPLTFDELMSTPIVFSAFAMNRLGLTMLIREVLVGHVFNLLKEYDRPYIGKPLPLIEKEGRLTIHVEVFINNDLEYLKEDKAKRTHCSSITKMPTPSQTSNTLHNAIMEAGGKDRLPMLAPNPPYKYTWADKTVPVTEGSSETTNERYMENYKNVLQDIRDQLNAEAEAV</sequence>
<accession>A0A699IJC8</accession>
<organism evidence="2">
    <name type="scientific">Tanacetum cinerariifolium</name>
    <name type="common">Dalmatian daisy</name>
    <name type="synonym">Chrysanthemum cinerariifolium</name>
    <dbReference type="NCBI Taxonomy" id="118510"/>
    <lineage>
        <taxon>Eukaryota</taxon>
        <taxon>Viridiplantae</taxon>
        <taxon>Streptophyta</taxon>
        <taxon>Embryophyta</taxon>
        <taxon>Tracheophyta</taxon>
        <taxon>Spermatophyta</taxon>
        <taxon>Magnoliopsida</taxon>
        <taxon>eudicotyledons</taxon>
        <taxon>Gunneridae</taxon>
        <taxon>Pentapetalae</taxon>
        <taxon>asterids</taxon>
        <taxon>campanulids</taxon>
        <taxon>Asterales</taxon>
        <taxon>Asteraceae</taxon>
        <taxon>Asteroideae</taxon>
        <taxon>Anthemideae</taxon>
        <taxon>Anthemidinae</taxon>
        <taxon>Tanacetum</taxon>
    </lineage>
</organism>
<comment type="caution">
    <text evidence="2">The sequence shown here is derived from an EMBL/GenBank/DDBJ whole genome shotgun (WGS) entry which is preliminary data.</text>
</comment>